<dbReference type="PANTHER" id="PTHR48258:SF9">
    <property type="entry name" value="OS01G0348150 PROTEIN"/>
    <property type="match status" value="1"/>
</dbReference>
<feature type="compositionally biased region" description="Acidic residues" evidence="1">
    <location>
        <begin position="179"/>
        <end position="190"/>
    </location>
</feature>
<feature type="compositionally biased region" description="Basic residues" evidence="1">
    <location>
        <begin position="310"/>
        <end position="329"/>
    </location>
</feature>
<accession>A0AAD8S894</accession>
<reference evidence="2" key="1">
    <citation type="submission" date="2023-07" db="EMBL/GenBank/DDBJ databases">
        <title>A chromosome-level genome assembly of Lolium multiflorum.</title>
        <authorList>
            <person name="Chen Y."/>
            <person name="Copetti D."/>
            <person name="Kolliker R."/>
            <person name="Studer B."/>
        </authorList>
    </citation>
    <scope>NUCLEOTIDE SEQUENCE</scope>
    <source>
        <strain evidence="2">02402/16</strain>
        <tissue evidence="2">Leaf</tissue>
    </source>
</reference>
<keyword evidence="3" id="KW-1185">Reference proteome</keyword>
<dbReference type="AlphaFoldDB" id="A0AAD8S894"/>
<protein>
    <recommendedName>
        <fullName evidence="4">DUF4216 domain-containing protein</fullName>
    </recommendedName>
</protein>
<name>A0AAD8S894_LOLMU</name>
<feature type="region of interest" description="Disordered" evidence="1">
    <location>
        <begin position="394"/>
        <end position="452"/>
    </location>
</feature>
<evidence type="ECO:0000256" key="1">
    <source>
        <dbReference type="SAM" id="MobiDB-lite"/>
    </source>
</evidence>
<dbReference type="Proteomes" id="UP001231189">
    <property type="component" value="Unassembled WGS sequence"/>
</dbReference>
<evidence type="ECO:0000313" key="2">
    <source>
        <dbReference type="EMBL" id="KAK1646275.1"/>
    </source>
</evidence>
<dbReference type="PANTHER" id="PTHR48258">
    <property type="entry name" value="DUF4218 DOMAIN-CONTAINING PROTEIN-RELATED"/>
    <property type="match status" value="1"/>
</dbReference>
<evidence type="ECO:0000313" key="3">
    <source>
        <dbReference type="Proteomes" id="UP001231189"/>
    </source>
</evidence>
<feature type="region of interest" description="Disordered" evidence="1">
    <location>
        <begin position="307"/>
        <end position="329"/>
    </location>
</feature>
<dbReference type="EMBL" id="JAUUTY010000004">
    <property type="protein sequence ID" value="KAK1646275.1"/>
    <property type="molecule type" value="Genomic_DNA"/>
</dbReference>
<organism evidence="2 3">
    <name type="scientific">Lolium multiflorum</name>
    <name type="common">Italian ryegrass</name>
    <name type="synonym">Lolium perenne subsp. multiflorum</name>
    <dbReference type="NCBI Taxonomy" id="4521"/>
    <lineage>
        <taxon>Eukaryota</taxon>
        <taxon>Viridiplantae</taxon>
        <taxon>Streptophyta</taxon>
        <taxon>Embryophyta</taxon>
        <taxon>Tracheophyta</taxon>
        <taxon>Spermatophyta</taxon>
        <taxon>Magnoliopsida</taxon>
        <taxon>Liliopsida</taxon>
        <taxon>Poales</taxon>
        <taxon>Poaceae</taxon>
        <taxon>BOP clade</taxon>
        <taxon>Pooideae</taxon>
        <taxon>Poodae</taxon>
        <taxon>Poeae</taxon>
        <taxon>Poeae Chloroplast Group 2 (Poeae type)</taxon>
        <taxon>Loliodinae</taxon>
        <taxon>Loliinae</taxon>
        <taxon>Lolium</taxon>
    </lineage>
</organism>
<evidence type="ECO:0008006" key="4">
    <source>
        <dbReference type="Google" id="ProtNLM"/>
    </source>
</evidence>
<feature type="region of interest" description="Disordered" evidence="1">
    <location>
        <begin position="154"/>
        <end position="193"/>
    </location>
</feature>
<sequence length="452" mass="50917">MKTFGGWLQTRLMNVTDDEQLYLLAKQPSSTISTFQGYEINGNTFYTFALDKKSTNQNRGVRFDAEDDNGNKVTYYGYIEEIWELDYGPNFKVPLFRCKWFNLKDGVQVDPHYGMTTVDLKNLGHEEGGPPPSNFNEAGRWLWWRGRTLGRHGVRGPASLPSQPTRALSPRFDYRDTMPDDDDDEYDDYSGDYYRARHDTPRADIPRRGTRAPRSPRAAVAIAGSTRLAVAARSVGRVAVVAVSPRAPATEVRTGLLSLPRLPRLASLATARLAGRSPSERRLPRRARWRPPLTHARGLFDEMSRCRAEGRRRRHARGRGRRSRASSCFKRHRCPRHIARTVRTGRSEWAWRAGRRRYNGRGQGAVKERRERLEQRATLPALLAEPRLEFDAPVEDAVSRSDSPSSATAGDGSTPGIPSPAASREPELEPRPPANKHQAAPCSCSDRAQSEK</sequence>
<comment type="caution">
    <text evidence="2">The sequence shown here is derived from an EMBL/GenBank/DDBJ whole genome shotgun (WGS) entry which is preliminary data.</text>
</comment>
<gene>
    <name evidence="2" type="ORF">QYE76_064080</name>
</gene>
<proteinExistence type="predicted"/>